<organism evidence="7 8">
    <name type="scientific">Balnearium lithotrophicum</name>
    <dbReference type="NCBI Taxonomy" id="223788"/>
    <lineage>
        <taxon>Bacteria</taxon>
        <taxon>Pseudomonadati</taxon>
        <taxon>Aquificota</taxon>
        <taxon>Aquificia</taxon>
        <taxon>Desulfurobacteriales</taxon>
        <taxon>Desulfurobacteriaceae</taxon>
        <taxon>Balnearium</taxon>
    </lineage>
</organism>
<keyword evidence="3 5" id="KW-0067">ATP-binding</keyword>
<proteinExistence type="inferred from homology"/>
<dbReference type="RefSeq" id="WP_142934399.1">
    <property type="nucleotide sequence ID" value="NZ_FXTM01000005.1"/>
</dbReference>
<keyword evidence="8" id="KW-1185">Reference proteome</keyword>
<dbReference type="CDD" id="cd02022">
    <property type="entry name" value="DPCK"/>
    <property type="match status" value="1"/>
</dbReference>
<keyword evidence="5 7" id="KW-0418">Kinase</keyword>
<evidence type="ECO:0000313" key="8">
    <source>
        <dbReference type="Proteomes" id="UP000317315"/>
    </source>
</evidence>
<protein>
    <recommendedName>
        <fullName evidence="5 6">Dephospho-CoA kinase</fullName>
        <ecNumber evidence="5 6">2.7.1.24</ecNumber>
    </recommendedName>
    <alternativeName>
        <fullName evidence="5">Dephosphocoenzyme A kinase</fullName>
    </alternativeName>
</protein>
<keyword evidence="2 5" id="KW-0547">Nucleotide-binding</keyword>
<comment type="pathway">
    <text evidence="5">Cofactor biosynthesis; coenzyme A biosynthesis; CoA from (R)-pantothenate: step 5/5.</text>
</comment>
<dbReference type="HAMAP" id="MF_00376">
    <property type="entry name" value="Dephospho_CoA_kinase"/>
    <property type="match status" value="1"/>
</dbReference>
<keyword evidence="5" id="KW-0963">Cytoplasm</keyword>
<gene>
    <name evidence="5" type="primary">coaE</name>
    <name evidence="7" type="ORF">SAMN06269117_10541</name>
</gene>
<sequence length="187" mass="21424">MLVGVTGNIGSGKSTLCKFLELEGFPVFYADIIGKRALYRVKEKLLETFGSEIFKEKGEIDTKKISSIVFSSPKKLKTLTEITHPLIKEEILRIRDEFSDEVVFVEAAVLIEAGWMDICDKIVLVFAYRGQRILRASRKFGLRETLRRDSLQKPYSEKLKYADYLICNTGDLIHLKEQTISLLKELQ</sequence>
<dbReference type="AlphaFoldDB" id="A0A521BFP3"/>
<dbReference type="UniPathway" id="UPA00241">
    <property type="reaction ID" value="UER00356"/>
</dbReference>
<dbReference type="GO" id="GO:0005524">
    <property type="term" value="F:ATP binding"/>
    <property type="evidence" value="ECO:0007669"/>
    <property type="project" value="UniProtKB-UniRule"/>
</dbReference>
<evidence type="ECO:0000313" key="7">
    <source>
        <dbReference type="EMBL" id="SMO45928.1"/>
    </source>
</evidence>
<dbReference type="GO" id="GO:0015937">
    <property type="term" value="P:coenzyme A biosynthetic process"/>
    <property type="evidence" value="ECO:0007669"/>
    <property type="project" value="UniProtKB-UniRule"/>
</dbReference>
<dbReference type="PROSITE" id="PS51219">
    <property type="entry name" value="DPCK"/>
    <property type="match status" value="1"/>
</dbReference>
<comment type="catalytic activity">
    <reaction evidence="5">
        <text>3'-dephospho-CoA + ATP = ADP + CoA + H(+)</text>
        <dbReference type="Rhea" id="RHEA:18245"/>
        <dbReference type="ChEBI" id="CHEBI:15378"/>
        <dbReference type="ChEBI" id="CHEBI:30616"/>
        <dbReference type="ChEBI" id="CHEBI:57287"/>
        <dbReference type="ChEBI" id="CHEBI:57328"/>
        <dbReference type="ChEBI" id="CHEBI:456216"/>
        <dbReference type="EC" id="2.7.1.24"/>
    </reaction>
</comment>
<dbReference type="SUPFAM" id="SSF52540">
    <property type="entry name" value="P-loop containing nucleoside triphosphate hydrolases"/>
    <property type="match status" value="1"/>
</dbReference>
<dbReference type="PANTHER" id="PTHR10695">
    <property type="entry name" value="DEPHOSPHO-COA KINASE-RELATED"/>
    <property type="match status" value="1"/>
</dbReference>
<dbReference type="PANTHER" id="PTHR10695:SF46">
    <property type="entry name" value="BIFUNCTIONAL COENZYME A SYNTHASE-RELATED"/>
    <property type="match status" value="1"/>
</dbReference>
<dbReference type="OrthoDB" id="9812943at2"/>
<comment type="subcellular location">
    <subcellularLocation>
        <location evidence="5">Cytoplasm</location>
    </subcellularLocation>
</comment>
<comment type="function">
    <text evidence="5">Catalyzes the phosphorylation of the 3'-hydroxyl group of dephosphocoenzyme A to form coenzyme A.</text>
</comment>
<dbReference type="Pfam" id="PF01121">
    <property type="entry name" value="CoaE"/>
    <property type="match status" value="1"/>
</dbReference>
<evidence type="ECO:0000256" key="4">
    <source>
        <dbReference type="ARBA" id="ARBA00022993"/>
    </source>
</evidence>
<keyword evidence="4 5" id="KW-0173">Coenzyme A biosynthesis</keyword>
<dbReference type="EC" id="2.7.1.24" evidence="5 6"/>
<dbReference type="Gene3D" id="3.40.50.300">
    <property type="entry name" value="P-loop containing nucleotide triphosphate hydrolases"/>
    <property type="match status" value="1"/>
</dbReference>
<dbReference type="Proteomes" id="UP000317315">
    <property type="component" value="Unassembled WGS sequence"/>
</dbReference>
<evidence type="ECO:0000256" key="1">
    <source>
        <dbReference type="ARBA" id="ARBA00009018"/>
    </source>
</evidence>
<evidence type="ECO:0000256" key="5">
    <source>
        <dbReference type="HAMAP-Rule" id="MF_00376"/>
    </source>
</evidence>
<evidence type="ECO:0000256" key="6">
    <source>
        <dbReference type="NCBIfam" id="TIGR00152"/>
    </source>
</evidence>
<dbReference type="GO" id="GO:0005737">
    <property type="term" value="C:cytoplasm"/>
    <property type="evidence" value="ECO:0007669"/>
    <property type="project" value="UniProtKB-SubCell"/>
</dbReference>
<reference evidence="7 8" key="1">
    <citation type="submission" date="2017-05" db="EMBL/GenBank/DDBJ databases">
        <authorList>
            <person name="Varghese N."/>
            <person name="Submissions S."/>
        </authorList>
    </citation>
    <scope>NUCLEOTIDE SEQUENCE [LARGE SCALE GENOMIC DNA]</scope>
    <source>
        <strain evidence="7 8">DSM 16304</strain>
    </source>
</reference>
<evidence type="ECO:0000256" key="2">
    <source>
        <dbReference type="ARBA" id="ARBA00022741"/>
    </source>
</evidence>
<dbReference type="NCBIfam" id="TIGR00152">
    <property type="entry name" value="dephospho-CoA kinase"/>
    <property type="match status" value="1"/>
</dbReference>
<comment type="similarity">
    <text evidence="1 5">Belongs to the CoaE family.</text>
</comment>
<keyword evidence="5" id="KW-0808">Transferase</keyword>
<dbReference type="GO" id="GO:0004140">
    <property type="term" value="F:dephospho-CoA kinase activity"/>
    <property type="evidence" value="ECO:0007669"/>
    <property type="project" value="UniProtKB-UniRule"/>
</dbReference>
<dbReference type="InterPro" id="IPR001977">
    <property type="entry name" value="Depp_CoAkinase"/>
</dbReference>
<evidence type="ECO:0000256" key="3">
    <source>
        <dbReference type="ARBA" id="ARBA00022840"/>
    </source>
</evidence>
<dbReference type="InterPro" id="IPR027417">
    <property type="entry name" value="P-loop_NTPase"/>
</dbReference>
<dbReference type="EMBL" id="FXTM01000005">
    <property type="protein sequence ID" value="SMO45928.1"/>
    <property type="molecule type" value="Genomic_DNA"/>
</dbReference>
<feature type="binding site" evidence="5">
    <location>
        <begin position="10"/>
        <end position="15"/>
    </location>
    <ligand>
        <name>ATP</name>
        <dbReference type="ChEBI" id="CHEBI:30616"/>
    </ligand>
</feature>
<name>A0A521BFP3_9BACT</name>
<accession>A0A521BFP3</accession>